<evidence type="ECO:0000313" key="13">
    <source>
        <dbReference type="EMBL" id="MBT1696166.1"/>
    </source>
</evidence>
<keyword evidence="6 11" id="KW-0812">Transmembrane</keyword>
<accession>A0AAP2DGX2</accession>
<dbReference type="NCBIfam" id="TIGR01352">
    <property type="entry name" value="tonB_Cterm"/>
    <property type="match status" value="1"/>
</dbReference>
<evidence type="ECO:0000256" key="5">
    <source>
        <dbReference type="ARBA" id="ARBA00022519"/>
    </source>
</evidence>
<keyword evidence="7" id="KW-0653">Protein transport</keyword>
<comment type="caution">
    <text evidence="13">The sequence shown here is derived from an EMBL/GenBank/DDBJ whole genome shotgun (WGS) entry which is preliminary data.</text>
</comment>
<keyword evidence="9 11" id="KW-0472">Membrane</keyword>
<dbReference type="InterPro" id="IPR006260">
    <property type="entry name" value="TonB/TolA_C"/>
</dbReference>
<keyword evidence="4" id="KW-1003">Cell membrane</keyword>
<feature type="transmembrane region" description="Helical" evidence="11">
    <location>
        <begin position="43"/>
        <end position="63"/>
    </location>
</feature>
<dbReference type="GO" id="GO:0055085">
    <property type="term" value="P:transmembrane transport"/>
    <property type="evidence" value="ECO:0007669"/>
    <property type="project" value="InterPro"/>
</dbReference>
<evidence type="ECO:0000256" key="7">
    <source>
        <dbReference type="ARBA" id="ARBA00022927"/>
    </source>
</evidence>
<evidence type="ECO:0000313" key="14">
    <source>
        <dbReference type="Proteomes" id="UP001319200"/>
    </source>
</evidence>
<evidence type="ECO:0000256" key="9">
    <source>
        <dbReference type="ARBA" id="ARBA00023136"/>
    </source>
</evidence>
<dbReference type="PROSITE" id="PS52015">
    <property type="entry name" value="TONB_CTD"/>
    <property type="match status" value="1"/>
</dbReference>
<feature type="domain" description="TonB C-terminal" evidence="12">
    <location>
        <begin position="161"/>
        <end position="256"/>
    </location>
</feature>
<reference evidence="13 14" key="1">
    <citation type="submission" date="2021-05" db="EMBL/GenBank/DDBJ databases">
        <title>A Polyphasic approach of four new species of the genus Ohtaekwangia: Ohtaekwangia histidinii sp. nov., Ohtaekwangia cretensis sp. nov., Ohtaekwangia indiensis sp. nov., Ohtaekwangia reichenbachii sp. nov. from diverse environment.</title>
        <authorList>
            <person name="Octaviana S."/>
        </authorList>
    </citation>
    <scope>NUCLEOTIDE SEQUENCE [LARGE SCALE GENOMIC DNA]</scope>
    <source>
        <strain evidence="13 14">PWU4</strain>
    </source>
</reference>
<sequence>MNNKIRIMNAKPEITDGEIQSYMDFDKLLRQKAEAKDSHKRRLIKRIGLGASGAALLAIWFFYQPLKETPSTDETGSEAQQSVQAPLNTAHDSVFSSGVDQPSSGNVRQQKKPTANNNKTGTAEKVNTPAKVEATVKADSATKIGDMVRPMPVYAQPEPVDGYPALYTYFSQELTYPAEAVADSIQGVVTVVFSINPEGRPEKITIEQSLGVPFDREAIRVIENMPLWKPATYNGKPVASKISLPLTFNIKKIKTP</sequence>
<keyword evidence="14" id="KW-1185">Reference proteome</keyword>
<dbReference type="GO" id="GO:0098797">
    <property type="term" value="C:plasma membrane protein complex"/>
    <property type="evidence" value="ECO:0007669"/>
    <property type="project" value="TreeGrafter"/>
</dbReference>
<evidence type="ECO:0000259" key="12">
    <source>
        <dbReference type="PROSITE" id="PS52015"/>
    </source>
</evidence>
<name>A0AAP2DGX2_9BACT</name>
<comment type="subcellular location">
    <subcellularLocation>
        <location evidence="1">Cell inner membrane</location>
        <topology evidence="1">Single-pass membrane protein</topology>
        <orientation evidence="1">Periplasmic side</orientation>
    </subcellularLocation>
</comment>
<organism evidence="13 14">
    <name type="scientific">Chryseosolibacter histidini</name>
    <dbReference type="NCBI Taxonomy" id="2782349"/>
    <lineage>
        <taxon>Bacteria</taxon>
        <taxon>Pseudomonadati</taxon>
        <taxon>Bacteroidota</taxon>
        <taxon>Cytophagia</taxon>
        <taxon>Cytophagales</taxon>
        <taxon>Chryseotaleaceae</taxon>
        <taxon>Chryseosolibacter</taxon>
    </lineage>
</organism>
<dbReference type="PANTHER" id="PTHR33446:SF2">
    <property type="entry name" value="PROTEIN TONB"/>
    <property type="match status" value="1"/>
</dbReference>
<evidence type="ECO:0000256" key="8">
    <source>
        <dbReference type="ARBA" id="ARBA00022989"/>
    </source>
</evidence>
<evidence type="ECO:0000256" key="3">
    <source>
        <dbReference type="ARBA" id="ARBA00022448"/>
    </source>
</evidence>
<gene>
    <name evidence="13" type="ORF">KK083_04725</name>
</gene>
<feature type="region of interest" description="Disordered" evidence="10">
    <location>
        <begin position="92"/>
        <end position="128"/>
    </location>
</feature>
<evidence type="ECO:0000256" key="1">
    <source>
        <dbReference type="ARBA" id="ARBA00004383"/>
    </source>
</evidence>
<dbReference type="Gene3D" id="3.30.1150.10">
    <property type="match status" value="1"/>
</dbReference>
<dbReference type="EMBL" id="JAHESF010000003">
    <property type="protein sequence ID" value="MBT1696166.1"/>
    <property type="molecule type" value="Genomic_DNA"/>
</dbReference>
<comment type="similarity">
    <text evidence="2">Belongs to the TonB family.</text>
</comment>
<evidence type="ECO:0000256" key="11">
    <source>
        <dbReference type="SAM" id="Phobius"/>
    </source>
</evidence>
<evidence type="ECO:0000256" key="4">
    <source>
        <dbReference type="ARBA" id="ARBA00022475"/>
    </source>
</evidence>
<dbReference type="Proteomes" id="UP001319200">
    <property type="component" value="Unassembled WGS sequence"/>
</dbReference>
<keyword evidence="8 11" id="KW-1133">Transmembrane helix</keyword>
<dbReference type="GO" id="GO:0015031">
    <property type="term" value="P:protein transport"/>
    <property type="evidence" value="ECO:0007669"/>
    <property type="project" value="UniProtKB-KW"/>
</dbReference>
<evidence type="ECO:0000256" key="10">
    <source>
        <dbReference type="SAM" id="MobiDB-lite"/>
    </source>
</evidence>
<proteinExistence type="inferred from homology"/>
<dbReference type="RefSeq" id="WP_254161209.1">
    <property type="nucleotide sequence ID" value="NZ_JAHESF010000003.1"/>
</dbReference>
<dbReference type="Pfam" id="PF03544">
    <property type="entry name" value="TonB_C"/>
    <property type="match status" value="1"/>
</dbReference>
<dbReference type="AlphaFoldDB" id="A0AAP2DGX2"/>
<dbReference type="GO" id="GO:0031992">
    <property type="term" value="F:energy transducer activity"/>
    <property type="evidence" value="ECO:0007669"/>
    <property type="project" value="TreeGrafter"/>
</dbReference>
<evidence type="ECO:0000256" key="2">
    <source>
        <dbReference type="ARBA" id="ARBA00006555"/>
    </source>
</evidence>
<dbReference type="SUPFAM" id="SSF74653">
    <property type="entry name" value="TolA/TonB C-terminal domain"/>
    <property type="match status" value="1"/>
</dbReference>
<dbReference type="InterPro" id="IPR051045">
    <property type="entry name" value="TonB-dependent_transducer"/>
</dbReference>
<evidence type="ECO:0000256" key="6">
    <source>
        <dbReference type="ARBA" id="ARBA00022692"/>
    </source>
</evidence>
<dbReference type="InterPro" id="IPR037682">
    <property type="entry name" value="TonB_C"/>
</dbReference>
<dbReference type="PANTHER" id="PTHR33446">
    <property type="entry name" value="PROTEIN TONB-RELATED"/>
    <property type="match status" value="1"/>
</dbReference>
<protein>
    <submittedName>
        <fullName evidence="13">TonB family protein</fullName>
    </submittedName>
</protein>
<feature type="compositionally biased region" description="Polar residues" evidence="10">
    <location>
        <begin position="92"/>
        <end position="121"/>
    </location>
</feature>
<keyword evidence="3" id="KW-0813">Transport</keyword>
<keyword evidence="5" id="KW-0997">Cell inner membrane</keyword>